<dbReference type="GO" id="GO:0140445">
    <property type="term" value="C:chromosome, telomeric repeat region"/>
    <property type="evidence" value="ECO:0007669"/>
    <property type="project" value="EnsemblFungi"/>
</dbReference>
<dbReference type="GO" id="GO:0030437">
    <property type="term" value="P:ascospore formation"/>
    <property type="evidence" value="ECO:0007669"/>
    <property type="project" value="EnsemblFungi"/>
</dbReference>
<evidence type="ECO:0000256" key="10">
    <source>
        <dbReference type="ARBA" id="ARBA00022801"/>
    </source>
</evidence>
<dbReference type="GO" id="GO:0060090">
    <property type="term" value="F:molecular adaptor activity"/>
    <property type="evidence" value="ECO:0007669"/>
    <property type="project" value="EnsemblFungi"/>
</dbReference>
<keyword evidence="14 16" id="KW-0539">Nucleus</keyword>
<dbReference type="STRING" id="931890.G8JVF3"/>
<dbReference type="GO" id="GO:1990918">
    <property type="term" value="P:double-strand break repair involved in meiotic recombination"/>
    <property type="evidence" value="ECO:0007669"/>
    <property type="project" value="EnsemblFungi"/>
</dbReference>
<dbReference type="GO" id="GO:0000723">
    <property type="term" value="P:telomere maintenance"/>
    <property type="evidence" value="ECO:0007669"/>
    <property type="project" value="EnsemblFungi"/>
</dbReference>
<gene>
    <name evidence="21" type="ordered locus">Ecym_6250</name>
</gene>
<sequence>MGSLVGELDEYPDSDTIRILITTDNHVGYNESDPIMGDDSWKTFHEIMMLAKSKNVDMILQGGDLFHVNKPSKKSMYQVMRSIRLACMGDKACELELLSDPCKVFKSNEFRDVNYEDPNFNISIPMFAIAGNHDDASGNGLLTPMDILQVSGLINHFGKVEETDNIDINPLLFRKGVTQLALYGLASIRDERLFRTFKEGHVKFNVPSGDTDKWFNIMCVHQNHSSHANTAFLPEAVLPEFLDLVIWGHEHECIPHLVHNSAKGFDVLQPGSSVATALCSGESRDKFVFILELKQGQSPKLVPIPLATVRPFLMDDITLAAIPGLKPHDKEGIVKQLVNKVNSLIEKANDLSSKRLGIISGEENEKLAHPLIRLRVNYISPQNSSMDYQVENPRRFSNRFVGRVANANNVVQFYKRKLPGKHESVSSKKNVSLNLDALNQYSHADGELQVETLFKDLLSGMSLSLLPEIGMNEAVRKFVDKDDKTALKQFIDHEVNHEVKLLSTNKDFLRSENLEDLKKLVKQVKLSTQSTADPPASITGNSANSEVEMNSFMDETTESQLGFESTKPAIKRATKNIKSKRAKSTQHGNRLPELLDLDEEEIDDDIVSVSIDEDSDDNLMLSEQQEENSITRVSTEHSAGHKSTFKGANTKSKRTASKDIPTRRSTSNTPKTAVLQALLNKKRGPMK</sequence>
<dbReference type="GO" id="GO:0000727">
    <property type="term" value="P:double-strand break repair via break-induced replication"/>
    <property type="evidence" value="ECO:0007669"/>
    <property type="project" value="EnsemblFungi"/>
</dbReference>
<dbReference type="OrthoDB" id="30417at2759"/>
<dbReference type="GO" id="GO:0010791">
    <property type="term" value="P:DNA double-strand break processing involved in repair via synthesis-dependent strand annealing"/>
    <property type="evidence" value="ECO:0007669"/>
    <property type="project" value="EnsemblFungi"/>
</dbReference>
<dbReference type="GO" id="GO:0000014">
    <property type="term" value="F:single-stranded DNA endodeoxyribonuclease activity"/>
    <property type="evidence" value="ECO:0007669"/>
    <property type="project" value="TreeGrafter"/>
</dbReference>
<keyword evidence="6 16" id="KW-0540">Nuclease</keyword>
<keyword evidence="10 16" id="KW-0378">Hydrolase</keyword>
<dbReference type="GO" id="GO:0006284">
    <property type="term" value="P:base-excision repair"/>
    <property type="evidence" value="ECO:0007669"/>
    <property type="project" value="EnsemblFungi"/>
</dbReference>
<comment type="function">
    <text evidence="16">Core component of the MRN complex, which plays a central role in double-strand break (DSB) repair, DNA recombination, maintenance of telomere integrity and meiosis. The MRN complex is involved in the repair of DNA double-strand breaks (DSBs) via homologous recombination (HR), an error-free mechanism which primarily occurs during S and G2 phases. The complex (1) mediates the end resection of damaged DNA, which generates proper single-stranded DNA, a key initial steps in HR, and is (2) required for the recruitment of other repair factors and efficient activation of ATM and ATR upon DNA damage. Within the MRN complex, MRE11 possesses both single-strand endonuclease activity and double-strand-specific 3'-5' exonuclease activity. MRE11 first endonucleolytically cleaves the 5' strand at DNA DSB ends to prevent non-homologous end joining (NHEJ) and licence HR. It then generates a single-stranded DNA gap via 3' to 5' exonucleolytic degradation, which is required for single-strand invasion and recombination.</text>
</comment>
<dbReference type="Pfam" id="PF00149">
    <property type="entry name" value="Metallophos"/>
    <property type="match status" value="1"/>
</dbReference>
<dbReference type="eggNOG" id="KOG2310">
    <property type="taxonomic scope" value="Eukaryota"/>
</dbReference>
<keyword evidence="5" id="KW-0158">Chromosome</keyword>
<dbReference type="InterPro" id="IPR041796">
    <property type="entry name" value="Mre11_N"/>
</dbReference>
<dbReference type="GO" id="GO:0035861">
    <property type="term" value="C:site of double-strand break"/>
    <property type="evidence" value="ECO:0007669"/>
    <property type="project" value="EnsemblFungi"/>
</dbReference>
<dbReference type="EMBL" id="CP002502">
    <property type="protein sequence ID" value="AET40632.1"/>
    <property type="molecule type" value="Genomic_DNA"/>
</dbReference>
<evidence type="ECO:0000259" key="20">
    <source>
        <dbReference type="SMART" id="SM01347"/>
    </source>
</evidence>
<dbReference type="GO" id="GO:0004017">
    <property type="term" value="F:AMP kinase activity"/>
    <property type="evidence" value="ECO:0007669"/>
    <property type="project" value="EnsemblFungi"/>
</dbReference>
<dbReference type="CDD" id="cd00840">
    <property type="entry name" value="MPP_Mre11_N"/>
    <property type="match status" value="1"/>
</dbReference>
<dbReference type="InParanoid" id="G8JVF3"/>
<evidence type="ECO:0000256" key="3">
    <source>
        <dbReference type="ARBA" id="ARBA00004286"/>
    </source>
</evidence>
<evidence type="ECO:0000256" key="8">
    <source>
        <dbReference type="ARBA" id="ARBA00022759"/>
    </source>
</evidence>
<protein>
    <recommendedName>
        <fullName evidence="16">Double-strand break repair protein</fullName>
    </recommendedName>
</protein>
<dbReference type="GeneID" id="11469035"/>
<evidence type="ECO:0000256" key="11">
    <source>
        <dbReference type="ARBA" id="ARBA00022839"/>
    </source>
</evidence>
<dbReference type="GO" id="GO:0097552">
    <property type="term" value="P:mitochondrial double-strand break repair via homologous recombination"/>
    <property type="evidence" value="ECO:0007669"/>
    <property type="project" value="EnsemblFungi"/>
</dbReference>
<evidence type="ECO:0000256" key="12">
    <source>
        <dbReference type="ARBA" id="ARBA00023204"/>
    </source>
</evidence>
<dbReference type="Gene3D" id="3.30.110.110">
    <property type="entry name" value="Mre11, capping domain"/>
    <property type="match status" value="1"/>
</dbReference>
<keyword evidence="11 16" id="KW-0269">Exonuclease</keyword>
<dbReference type="InterPro" id="IPR029052">
    <property type="entry name" value="Metallo-depent_PP-like"/>
</dbReference>
<dbReference type="Gene3D" id="3.60.21.10">
    <property type="match status" value="1"/>
</dbReference>
<evidence type="ECO:0000313" key="22">
    <source>
        <dbReference type="Proteomes" id="UP000006790"/>
    </source>
</evidence>
<comment type="similarity">
    <text evidence="4 16 18">Belongs to the MRE11/RAD32 family.</text>
</comment>
<keyword evidence="9 16" id="KW-0227">DNA damage</keyword>
<dbReference type="SMART" id="SM01347">
    <property type="entry name" value="Mre11_DNA_bind"/>
    <property type="match status" value="1"/>
</dbReference>
<feature type="domain" description="Mre11 DNA-binding" evidence="20">
    <location>
        <begin position="299"/>
        <end position="478"/>
    </location>
</feature>
<evidence type="ECO:0000256" key="17">
    <source>
        <dbReference type="PIRSR" id="PIRSR000882-1"/>
    </source>
</evidence>
<dbReference type="GO" id="GO:0010780">
    <property type="term" value="P:meiotic DNA double-strand break formation involved in reciprocal meiotic recombination"/>
    <property type="evidence" value="ECO:0007669"/>
    <property type="project" value="EnsemblFungi"/>
</dbReference>
<dbReference type="InterPro" id="IPR038487">
    <property type="entry name" value="Mre11_capping_dom"/>
</dbReference>
<dbReference type="PANTHER" id="PTHR10139">
    <property type="entry name" value="DOUBLE-STRAND BREAK REPAIR PROTEIN MRE11"/>
    <property type="match status" value="1"/>
</dbReference>
<dbReference type="FunCoup" id="G8JVF3">
    <property type="interactions" value="984"/>
</dbReference>
<dbReference type="OMA" id="QNHTGHT"/>
<keyword evidence="22" id="KW-1185">Reference proteome</keyword>
<evidence type="ECO:0000256" key="15">
    <source>
        <dbReference type="ARBA" id="ARBA00023254"/>
    </source>
</evidence>
<dbReference type="GO" id="GO:0030145">
    <property type="term" value="F:manganese ion binding"/>
    <property type="evidence" value="ECO:0007669"/>
    <property type="project" value="UniProtKB-UniRule"/>
</dbReference>
<dbReference type="Pfam" id="PF04152">
    <property type="entry name" value="Mre11_DNA_bind"/>
    <property type="match status" value="1"/>
</dbReference>
<organism evidence="21 22">
    <name type="scientific">Eremothecium cymbalariae (strain CBS 270.75 / DBVPG 7215 / KCTC 17166 / NRRL Y-17582)</name>
    <name type="common">Yeast</name>
    <dbReference type="NCBI Taxonomy" id="931890"/>
    <lineage>
        <taxon>Eukaryota</taxon>
        <taxon>Fungi</taxon>
        <taxon>Dikarya</taxon>
        <taxon>Ascomycota</taxon>
        <taxon>Saccharomycotina</taxon>
        <taxon>Saccharomycetes</taxon>
        <taxon>Saccharomycetales</taxon>
        <taxon>Saccharomycetaceae</taxon>
        <taxon>Eremothecium</taxon>
    </lineage>
</organism>
<dbReference type="InterPro" id="IPR003701">
    <property type="entry name" value="Mre11"/>
</dbReference>
<keyword evidence="15 16" id="KW-0469">Meiosis</keyword>
<dbReference type="GO" id="GO:0007095">
    <property type="term" value="P:mitotic G2 DNA damage checkpoint signaling"/>
    <property type="evidence" value="ECO:0007669"/>
    <property type="project" value="TreeGrafter"/>
</dbReference>
<evidence type="ECO:0000256" key="2">
    <source>
        <dbReference type="ARBA" id="ARBA00004123"/>
    </source>
</evidence>
<dbReference type="GO" id="GO:0062176">
    <property type="term" value="P:R-loop processing"/>
    <property type="evidence" value="ECO:0007669"/>
    <property type="project" value="EnsemblFungi"/>
</dbReference>
<feature type="active site" description="Proton donor" evidence="17">
    <location>
        <position position="133"/>
    </location>
</feature>
<comment type="cofactor">
    <cofactor evidence="1 16">
        <name>Mn(2+)</name>
        <dbReference type="ChEBI" id="CHEBI:29035"/>
    </cofactor>
</comment>
<dbReference type="InterPro" id="IPR007281">
    <property type="entry name" value="Mre11_DNA-bd"/>
</dbReference>
<dbReference type="Proteomes" id="UP000006790">
    <property type="component" value="Chromosome 6"/>
</dbReference>
<dbReference type="PIRSF" id="PIRSF000882">
    <property type="entry name" value="DSB_repair_MRE11"/>
    <property type="match status" value="1"/>
</dbReference>
<evidence type="ECO:0000256" key="18">
    <source>
        <dbReference type="RuleBase" id="RU003447"/>
    </source>
</evidence>
<dbReference type="NCBIfam" id="TIGR00583">
    <property type="entry name" value="mre11"/>
    <property type="match status" value="1"/>
</dbReference>
<keyword evidence="13 16" id="KW-0464">Manganese</keyword>
<proteinExistence type="inferred from homology"/>
<evidence type="ECO:0000256" key="16">
    <source>
        <dbReference type="PIRNR" id="PIRNR000882"/>
    </source>
</evidence>
<evidence type="ECO:0000256" key="19">
    <source>
        <dbReference type="SAM" id="MobiDB-lite"/>
    </source>
</evidence>
<feature type="compositionally biased region" description="Polar residues" evidence="19">
    <location>
        <begin position="623"/>
        <end position="633"/>
    </location>
</feature>
<dbReference type="GO" id="GO:0003691">
    <property type="term" value="F:double-stranded telomeric DNA binding"/>
    <property type="evidence" value="ECO:0007669"/>
    <property type="project" value="EnsemblFungi"/>
</dbReference>
<reference evidence="22" key="1">
    <citation type="journal article" date="2012" name="G3 (Bethesda)">
        <title>Pichia sorbitophila, an interspecies yeast hybrid reveals early steps of genome resolution following polyploidization.</title>
        <authorList>
            <person name="Leh Louis V."/>
            <person name="Despons L."/>
            <person name="Friedrich A."/>
            <person name="Martin T."/>
            <person name="Durrens P."/>
            <person name="Casaregola S."/>
            <person name="Neuveglise C."/>
            <person name="Fairhead C."/>
            <person name="Marck C."/>
            <person name="Cruz J.A."/>
            <person name="Straub M.L."/>
            <person name="Kugler V."/>
            <person name="Sacerdot C."/>
            <person name="Uzunov Z."/>
            <person name="Thierry A."/>
            <person name="Weiss S."/>
            <person name="Bleykasten C."/>
            <person name="De Montigny J."/>
            <person name="Jacques N."/>
            <person name="Jung P."/>
            <person name="Lemaire M."/>
            <person name="Mallet S."/>
            <person name="Morel G."/>
            <person name="Richard G.F."/>
            <person name="Sarkar A."/>
            <person name="Savel G."/>
            <person name="Schacherer J."/>
            <person name="Seret M.L."/>
            <person name="Talla E."/>
            <person name="Samson G."/>
            <person name="Jubin C."/>
            <person name="Poulain J."/>
            <person name="Vacherie B."/>
            <person name="Barbe V."/>
            <person name="Pelletier E."/>
            <person name="Sherman D.J."/>
            <person name="Westhof E."/>
            <person name="Weissenbach J."/>
            <person name="Baret P.V."/>
            <person name="Wincker P."/>
            <person name="Gaillardin C."/>
            <person name="Dujon B."/>
            <person name="Souciet J.L."/>
        </authorList>
    </citation>
    <scope>NUCLEOTIDE SEQUENCE [LARGE SCALE GENOMIC DNA]</scope>
    <source>
        <strain evidence="22">CBS 270.75 / DBVPG 7215 / KCTC 17166 / NRRL Y-17582</strain>
    </source>
</reference>
<dbReference type="GO" id="GO:0035753">
    <property type="term" value="P:maintenance of DNA trinucleotide repeats"/>
    <property type="evidence" value="ECO:0007669"/>
    <property type="project" value="EnsemblFungi"/>
</dbReference>
<evidence type="ECO:0000256" key="9">
    <source>
        <dbReference type="ARBA" id="ARBA00022763"/>
    </source>
</evidence>
<evidence type="ECO:0000256" key="1">
    <source>
        <dbReference type="ARBA" id="ARBA00001936"/>
    </source>
</evidence>
<dbReference type="GO" id="GO:0031573">
    <property type="term" value="P:mitotic intra-S DNA damage checkpoint signaling"/>
    <property type="evidence" value="ECO:0007669"/>
    <property type="project" value="EnsemblFungi"/>
</dbReference>
<dbReference type="PANTHER" id="PTHR10139:SF1">
    <property type="entry name" value="DOUBLE-STRAND BREAK REPAIR PROTEIN MRE11"/>
    <property type="match status" value="1"/>
</dbReference>
<evidence type="ECO:0000256" key="5">
    <source>
        <dbReference type="ARBA" id="ARBA00022454"/>
    </source>
</evidence>
<dbReference type="GO" id="GO:0043047">
    <property type="term" value="F:single-stranded telomeric DNA binding"/>
    <property type="evidence" value="ECO:0007669"/>
    <property type="project" value="EnsemblFungi"/>
</dbReference>
<evidence type="ECO:0000256" key="6">
    <source>
        <dbReference type="ARBA" id="ARBA00022722"/>
    </source>
</evidence>
<dbReference type="KEGG" id="erc:Ecym_6250"/>
<comment type="subcellular location">
    <subcellularLocation>
        <location evidence="3">Chromosome</location>
    </subcellularLocation>
    <subcellularLocation>
        <location evidence="2 16">Nucleus</location>
    </subcellularLocation>
</comment>
<dbReference type="GO" id="GO:0008296">
    <property type="term" value="F:3'-5'-DNA exonuclease activity"/>
    <property type="evidence" value="ECO:0007669"/>
    <property type="project" value="EnsemblFungi"/>
</dbReference>
<dbReference type="GO" id="GO:0030870">
    <property type="term" value="C:Mre11 complex"/>
    <property type="evidence" value="ECO:0007669"/>
    <property type="project" value="UniProtKB-UniRule"/>
</dbReference>
<dbReference type="RefSeq" id="XP_003647449.1">
    <property type="nucleotide sequence ID" value="XM_003647401.1"/>
</dbReference>
<evidence type="ECO:0000256" key="7">
    <source>
        <dbReference type="ARBA" id="ARBA00022723"/>
    </source>
</evidence>
<accession>G8JVF3</accession>
<dbReference type="GO" id="GO:0006357">
    <property type="term" value="P:regulation of transcription by RNA polymerase II"/>
    <property type="evidence" value="ECO:0007669"/>
    <property type="project" value="EnsemblFungi"/>
</dbReference>
<evidence type="ECO:0000313" key="21">
    <source>
        <dbReference type="EMBL" id="AET40632.1"/>
    </source>
</evidence>
<evidence type="ECO:0000256" key="13">
    <source>
        <dbReference type="ARBA" id="ARBA00023211"/>
    </source>
</evidence>
<name>G8JVF3_ERECY</name>
<keyword evidence="12 16" id="KW-0234">DNA repair</keyword>
<dbReference type="InterPro" id="IPR004843">
    <property type="entry name" value="Calcineurin-like_PHP"/>
</dbReference>
<dbReference type="HOGENOM" id="CLU_009535_3_0_1"/>
<dbReference type="AlphaFoldDB" id="G8JVF3"/>
<evidence type="ECO:0000256" key="14">
    <source>
        <dbReference type="ARBA" id="ARBA00023242"/>
    </source>
</evidence>
<dbReference type="GO" id="GO:0051880">
    <property type="term" value="F:G-quadruplex DNA binding"/>
    <property type="evidence" value="ECO:0007669"/>
    <property type="project" value="EnsemblFungi"/>
</dbReference>
<dbReference type="SUPFAM" id="SSF56300">
    <property type="entry name" value="Metallo-dependent phosphatases"/>
    <property type="match status" value="1"/>
</dbReference>
<dbReference type="FunFam" id="3.60.21.10:FF:000011">
    <property type="entry name" value="Double-strand break repair protein"/>
    <property type="match status" value="1"/>
</dbReference>
<dbReference type="GO" id="GO:0006303">
    <property type="term" value="P:double-strand break repair via nonhomologous end joining"/>
    <property type="evidence" value="ECO:0007669"/>
    <property type="project" value="EnsemblFungi"/>
</dbReference>
<feature type="region of interest" description="Disordered" evidence="19">
    <location>
        <begin position="623"/>
        <end position="687"/>
    </location>
</feature>
<keyword evidence="7" id="KW-0479">Metal-binding</keyword>
<evidence type="ECO:0000256" key="4">
    <source>
        <dbReference type="ARBA" id="ARBA00009028"/>
    </source>
</evidence>
<keyword evidence="8 16" id="KW-0255">Endonuclease</keyword>